<gene>
    <name evidence="1" type="ORF">RUA4292_00594</name>
</gene>
<dbReference type="AlphaFoldDB" id="A0A0N7LPX4"/>
<sequence>MQQSPNLIIHVPHASLAIPTEVKSQYLLRDEQLFAEAAESADLWTDELAAAAFPAATIIEAKVSRIVLDVERYADDALEVMASVGRGMIYTHTHDGQRMRKDLSPETRLDLKKQFYDPHWDALRTAAKSGYLIDFHSYPLSAWAVEADRDAPRPEIDLGFSDGVTSEAWLASLKIHFEAFGYEVGLNTPYSGVIDVGAQDAVMLEIRRDLMSAWKDERDGGRLLDCLSKVPMP</sequence>
<dbReference type="InterPro" id="IPR007709">
    <property type="entry name" value="N-FG_amidohydro"/>
</dbReference>
<dbReference type="Pfam" id="PF05013">
    <property type="entry name" value="FGase"/>
    <property type="match status" value="1"/>
</dbReference>
<dbReference type="Gene3D" id="3.40.630.40">
    <property type="entry name" value="Zn-dependent exopeptidases"/>
    <property type="match status" value="1"/>
</dbReference>
<protein>
    <submittedName>
        <fullName evidence="1">N-formylglutamate deformylase</fullName>
    </submittedName>
</protein>
<organism evidence="1 2">
    <name type="scientific">Ruegeria atlantica</name>
    <dbReference type="NCBI Taxonomy" id="81569"/>
    <lineage>
        <taxon>Bacteria</taxon>
        <taxon>Pseudomonadati</taxon>
        <taxon>Pseudomonadota</taxon>
        <taxon>Alphaproteobacteria</taxon>
        <taxon>Rhodobacterales</taxon>
        <taxon>Roseobacteraceae</taxon>
        <taxon>Ruegeria</taxon>
    </lineage>
</organism>
<dbReference type="GeneID" id="55491894"/>
<reference evidence="1 2" key="1">
    <citation type="submission" date="2015-09" db="EMBL/GenBank/DDBJ databases">
        <authorList>
            <consortium name="Swine Surveillance"/>
        </authorList>
    </citation>
    <scope>NUCLEOTIDE SEQUENCE [LARGE SCALE GENOMIC DNA]</scope>
    <source>
        <strain evidence="1 2">CECT 4292</strain>
    </source>
</reference>
<proteinExistence type="predicted"/>
<dbReference type="EMBL" id="CYPU01000011">
    <property type="protein sequence ID" value="CUH46428.1"/>
    <property type="molecule type" value="Genomic_DNA"/>
</dbReference>
<dbReference type="Proteomes" id="UP000050783">
    <property type="component" value="Unassembled WGS sequence"/>
</dbReference>
<evidence type="ECO:0000313" key="1">
    <source>
        <dbReference type="EMBL" id="CUH46428.1"/>
    </source>
</evidence>
<dbReference type="SUPFAM" id="SSF53187">
    <property type="entry name" value="Zn-dependent exopeptidases"/>
    <property type="match status" value="1"/>
</dbReference>
<evidence type="ECO:0000313" key="2">
    <source>
        <dbReference type="Proteomes" id="UP000050783"/>
    </source>
</evidence>
<accession>A0A0N7LPX4</accession>
<name>A0A0N7LPX4_9RHOB</name>
<dbReference type="RefSeq" id="WP_058276224.1">
    <property type="nucleotide sequence ID" value="NZ_CYPU01000011.1"/>
</dbReference>
<dbReference type="OrthoDB" id="8716700at2"/>